<sequence>MEQLCLELLKIEISYLDKVVLDIEKLSVYQFDRIGIVGKNGEGKSTLLKALADRVTLNKGKVKRLINVGYFEQMTKPVEIEVDDELLGKLAVPKTEIEKLSGGEQTRMKLAQLFSTYHEGLLIDEPTTHLDAEGIDFLVEELKYYYGALVLVSHDRYVLDQLVTKIWEVQNGKVTEYAGNYTAYVEQKQLERKQHKEQYEKYTKEKNRLLKSAEERMKKAEKVTKANKQTTKKEIKTKGNRMFETKSKDTSQKSMQRAAKAIEQRVKQLDAVDAPKKEKVVQFQQPRALQLHNKFPIIADRITLQVGEKTLLKNASFQFPLGKTIAITGPNGSGKTTLLKHILNGGEGITLSPKIEFGMYEQLNYQFEKSETVLSYMKNKSDYDESKIRAVLHNLNIKGNDLIKDICKLSGGEAIRLVLCQLFLGRYNVLVLDEPTNFLDVDCILALEKFLSAYEGTVLLVSHDRMFVERVADVVYCLEEQQLKLRK</sequence>
<keyword evidence="2" id="KW-0067">ATP-binding</keyword>
<feature type="coiled-coil region" evidence="3">
    <location>
        <begin position="185"/>
        <end position="230"/>
    </location>
</feature>
<dbReference type="PANTHER" id="PTHR42855:SF2">
    <property type="entry name" value="DRUG RESISTANCE ABC TRANSPORTER,ATP-BINDING PROTEIN"/>
    <property type="match status" value="1"/>
</dbReference>
<dbReference type="InterPro" id="IPR003593">
    <property type="entry name" value="AAA+_ATPase"/>
</dbReference>
<comment type="caution">
    <text evidence="5">The sequence shown here is derived from an EMBL/GenBank/DDBJ whole genome shotgun (WGS) entry which is preliminary data.</text>
</comment>
<protein>
    <submittedName>
        <fullName evidence="5">ABC-F type ribosomal protection protein</fullName>
    </submittedName>
</protein>
<evidence type="ECO:0000256" key="3">
    <source>
        <dbReference type="SAM" id="Coils"/>
    </source>
</evidence>
<dbReference type="RefSeq" id="WP_071308389.1">
    <property type="nucleotide sequence ID" value="NZ_MLQR01000001.1"/>
</dbReference>
<dbReference type="GO" id="GO:0016887">
    <property type="term" value="F:ATP hydrolysis activity"/>
    <property type="evidence" value="ECO:0007669"/>
    <property type="project" value="InterPro"/>
</dbReference>
<evidence type="ECO:0000313" key="5">
    <source>
        <dbReference type="EMBL" id="OIJ17666.1"/>
    </source>
</evidence>
<accession>A0A1S2LZ94</accession>
<feature type="domain" description="ABC transporter" evidence="4">
    <location>
        <begin position="6"/>
        <end position="196"/>
    </location>
</feature>
<dbReference type="InterPro" id="IPR051309">
    <property type="entry name" value="ABCF_ATPase"/>
</dbReference>
<dbReference type="GO" id="GO:0005524">
    <property type="term" value="F:ATP binding"/>
    <property type="evidence" value="ECO:0007669"/>
    <property type="project" value="UniProtKB-KW"/>
</dbReference>
<evidence type="ECO:0000256" key="1">
    <source>
        <dbReference type="ARBA" id="ARBA00022741"/>
    </source>
</evidence>
<dbReference type="Pfam" id="PF00005">
    <property type="entry name" value="ABC_tran"/>
    <property type="match status" value="2"/>
</dbReference>
<evidence type="ECO:0000313" key="6">
    <source>
        <dbReference type="Proteomes" id="UP000179524"/>
    </source>
</evidence>
<dbReference type="SUPFAM" id="SSF52540">
    <property type="entry name" value="P-loop containing nucleoside triphosphate hydrolases"/>
    <property type="match status" value="2"/>
</dbReference>
<evidence type="ECO:0000259" key="4">
    <source>
        <dbReference type="PROSITE" id="PS50893"/>
    </source>
</evidence>
<dbReference type="EMBL" id="MLQR01000001">
    <property type="protein sequence ID" value="OIJ17666.1"/>
    <property type="molecule type" value="Genomic_DNA"/>
</dbReference>
<name>A0A1S2LZ94_9BACI</name>
<dbReference type="PROSITE" id="PS50893">
    <property type="entry name" value="ABC_TRANSPORTER_2"/>
    <property type="match status" value="2"/>
</dbReference>
<dbReference type="NCBIfam" id="NF000355">
    <property type="entry name" value="ribo_prot_ABC_F"/>
    <property type="match status" value="1"/>
</dbReference>
<dbReference type="InterPro" id="IPR027417">
    <property type="entry name" value="P-loop_NTPase"/>
</dbReference>
<dbReference type="Gene3D" id="3.40.50.300">
    <property type="entry name" value="P-loop containing nucleotide triphosphate hydrolases"/>
    <property type="match status" value="3"/>
</dbReference>
<organism evidence="5 6">
    <name type="scientific">Anaerobacillus alkalilacustris</name>
    <dbReference type="NCBI Taxonomy" id="393763"/>
    <lineage>
        <taxon>Bacteria</taxon>
        <taxon>Bacillati</taxon>
        <taxon>Bacillota</taxon>
        <taxon>Bacilli</taxon>
        <taxon>Bacillales</taxon>
        <taxon>Bacillaceae</taxon>
        <taxon>Anaerobacillus</taxon>
    </lineage>
</organism>
<dbReference type="PROSITE" id="PS00211">
    <property type="entry name" value="ABC_TRANSPORTER_1"/>
    <property type="match status" value="1"/>
</dbReference>
<evidence type="ECO:0000256" key="2">
    <source>
        <dbReference type="ARBA" id="ARBA00022840"/>
    </source>
</evidence>
<dbReference type="SMART" id="SM00382">
    <property type="entry name" value="AAA"/>
    <property type="match status" value="2"/>
</dbReference>
<keyword evidence="6" id="KW-1185">Reference proteome</keyword>
<dbReference type="Proteomes" id="UP000179524">
    <property type="component" value="Unassembled WGS sequence"/>
</dbReference>
<dbReference type="PANTHER" id="PTHR42855">
    <property type="entry name" value="ABC TRANSPORTER ATP-BINDING SUBUNIT"/>
    <property type="match status" value="1"/>
</dbReference>
<dbReference type="OrthoDB" id="9760950at2"/>
<dbReference type="NCBIfam" id="NF000168">
    <property type="entry name" value="ABCF_Msr_all"/>
    <property type="match status" value="1"/>
</dbReference>
<dbReference type="InterPro" id="IPR017871">
    <property type="entry name" value="ABC_transporter-like_CS"/>
</dbReference>
<proteinExistence type="predicted"/>
<reference evidence="5 6" key="1">
    <citation type="submission" date="2016-10" db="EMBL/GenBank/DDBJ databases">
        <title>Draft genome sequences of four alkaliphilic bacteria belonging to the Anaerobacillus genus.</title>
        <authorList>
            <person name="Bassil N.M."/>
            <person name="Lloyd J.R."/>
        </authorList>
    </citation>
    <scope>NUCLEOTIDE SEQUENCE [LARGE SCALE GENOMIC DNA]</scope>
    <source>
        <strain evidence="5 6">DSM 18345</strain>
    </source>
</reference>
<feature type="domain" description="ABC transporter" evidence="4">
    <location>
        <begin position="289"/>
        <end position="485"/>
    </location>
</feature>
<dbReference type="InterPro" id="IPR003439">
    <property type="entry name" value="ABC_transporter-like_ATP-bd"/>
</dbReference>
<dbReference type="AlphaFoldDB" id="A0A1S2LZ94"/>
<gene>
    <name evidence="5" type="ORF">BKP37_02415</name>
</gene>
<dbReference type="CDD" id="cd03221">
    <property type="entry name" value="ABCF_EF-3"/>
    <property type="match status" value="2"/>
</dbReference>
<keyword evidence="3" id="KW-0175">Coiled coil</keyword>
<keyword evidence="1" id="KW-0547">Nucleotide-binding</keyword>